<dbReference type="AlphaFoldDB" id="A0A7W8XHA0"/>
<feature type="region of interest" description="Disordered" evidence="1">
    <location>
        <begin position="15"/>
        <end position="191"/>
    </location>
</feature>
<accession>A0A7W8XHA0</accession>
<dbReference type="EMBL" id="JACHBC010000010">
    <property type="protein sequence ID" value="MBB5562819.1"/>
    <property type="molecule type" value="Genomic_DNA"/>
</dbReference>
<evidence type="ECO:0000313" key="3">
    <source>
        <dbReference type="Proteomes" id="UP000528824"/>
    </source>
</evidence>
<feature type="compositionally biased region" description="Basic and acidic residues" evidence="1">
    <location>
        <begin position="143"/>
        <end position="153"/>
    </location>
</feature>
<reference evidence="2 3" key="1">
    <citation type="submission" date="2020-08" db="EMBL/GenBank/DDBJ databases">
        <title>Genomic Encyclopedia of Type Strains, Phase IV (KMG-V): Genome sequencing to study the core and pangenomes of soil and plant-associated prokaryotes.</title>
        <authorList>
            <person name="Whitman W."/>
        </authorList>
    </citation>
    <scope>NUCLEOTIDE SEQUENCE [LARGE SCALE GENOMIC DNA]</scope>
    <source>
        <strain evidence="2 3">SEMIA 4034</strain>
    </source>
</reference>
<protein>
    <submittedName>
        <fullName evidence="2">Uncharacterized protein</fullName>
    </submittedName>
</protein>
<dbReference type="Proteomes" id="UP000528824">
    <property type="component" value="Unassembled WGS sequence"/>
</dbReference>
<evidence type="ECO:0000313" key="2">
    <source>
        <dbReference type="EMBL" id="MBB5562819.1"/>
    </source>
</evidence>
<organism evidence="2 3">
    <name type="scientific">Rhizobium lentis</name>
    <dbReference type="NCBI Taxonomy" id="1138194"/>
    <lineage>
        <taxon>Bacteria</taxon>
        <taxon>Pseudomonadati</taxon>
        <taxon>Pseudomonadota</taxon>
        <taxon>Alphaproteobacteria</taxon>
        <taxon>Hyphomicrobiales</taxon>
        <taxon>Rhizobiaceae</taxon>
        <taxon>Rhizobium/Agrobacterium group</taxon>
        <taxon>Rhizobium</taxon>
    </lineage>
</organism>
<keyword evidence="3" id="KW-1185">Reference proteome</keyword>
<comment type="caution">
    <text evidence="2">The sequence shown here is derived from an EMBL/GenBank/DDBJ whole genome shotgun (WGS) entry which is preliminary data.</text>
</comment>
<name>A0A7W8XHA0_9HYPH</name>
<gene>
    <name evidence="2" type="ORF">GGI59_004509</name>
</gene>
<feature type="compositionally biased region" description="Basic and acidic residues" evidence="1">
    <location>
        <begin position="45"/>
        <end position="58"/>
    </location>
</feature>
<sequence length="191" mass="21168">MCHAQRSALILRCPAGASKGEGGWHQWPARPSRLRPMGYAPQDEAGERARHQAGERARRACHGTPQRGWQVPRTTISPHPEVPRRGPRRARAGGSGGQPRPSRLRPMGCAPQDEAGERARRACHGTPQRGWQAPRTTISPHPEVPRRGLEGRGRVAPWPARSFMRLERAHSSTNHPEYRTTSPVSRPPIST</sequence>
<feature type="compositionally biased region" description="Polar residues" evidence="1">
    <location>
        <begin position="171"/>
        <end position="191"/>
    </location>
</feature>
<proteinExistence type="predicted"/>
<evidence type="ECO:0000256" key="1">
    <source>
        <dbReference type="SAM" id="MobiDB-lite"/>
    </source>
</evidence>